<dbReference type="RefSeq" id="XP_022345276.1">
    <property type="nucleotide sequence ID" value="XM_022489568.1"/>
</dbReference>
<feature type="domain" description="HTH psq-type" evidence="3">
    <location>
        <begin position="5"/>
        <end position="41"/>
    </location>
</feature>
<sequence length="616" mass="69140">MQYDRANIQRAYDATLGGMSVYKASILYGIPESTLRDRTRGLIPVDVSIGYKPIFTLEEEKNLAEHIKYMASIGYGYNRTGIKVLAREYAVSLGKVVKSETSLSNCWFYTFMKRWTDLKVVSPQKLTANRAEAASRETLNTYFNELDAILTKYNLKDKPAQIYNVDETGISTEHTPPMIVCGQDVKPQAITSPRSSTTTIIAAGNAVGNHVPPYYVFNGKRWNNNFLDGAPPGSNGKMSESGWSNTAIFTHYITSFFASHVGITDNKDQATTLILYDGHKSHVNLTLTNWAKRHNTVLFVLPPHTSHLTQPLDVAVFGPFKSMYNKECQMFLQKNPGINITKNDVAKLTSRPYMRAMSPENLVSAFRRTGIYPFNNTAILDSEVAPATIYNVSQNASTESEHPDTPDTPVSVFSESQLVAVSDVLSETNNQHDSVAQSPQPQPPDDRRTLHDQTSSFLNSRKIITVVKRTKKKFVPPFITGDLSNAANQENLEAKHNACKKSENTLKTQSKSQSQKRKSTTMDLNNDEAGPSGFKTPGKTTEINDSFDSTDEEEIDESEKCCVCHKFQPEEFKHIISLTFVKWVKWDDCGHWTHLKYCTPVKVIRLHDKFTCPHCE</sequence>
<feature type="region of interest" description="Disordered" evidence="1">
    <location>
        <begin position="497"/>
        <end position="543"/>
    </location>
</feature>
<evidence type="ECO:0000313" key="4">
    <source>
        <dbReference type="Proteomes" id="UP000694844"/>
    </source>
</evidence>
<dbReference type="InterPro" id="IPR004875">
    <property type="entry name" value="DDE_SF_endonuclease_dom"/>
</dbReference>
<dbReference type="Proteomes" id="UP000694844">
    <property type="component" value="Chromosome 5"/>
</dbReference>
<feature type="region of interest" description="Disordered" evidence="1">
    <location>
        <begin position="428"/>
        <end position="456"/>
    </location>
</feature>
<gene>
    <name evidence="5" type="primary">LOC111137873</name>
</gene>
<reference evidence="5" key="1">
    <citation type="submission" date="2025-08" db="UniProtKB">
        <authorList>
            <consortium name="RefSeq"/>
        </authorList>
    </citation>
    <scope>IDENTIFICATION</scope>
    <source>
        <tissue evidence="5">Whole sample</tissue>
    </source>
</reference>
<dbReference type="InterPro" id="IPR007889">
    <property type="entry name" value="HTH_Psq"/>
</dbReference>
<accession>A0A8B8EZ61</accession>
<organism evidence="4 5">
    <name type="scientific">Crassostrea virginica</name>
    <name type="common">Eastern oyster</name>
    <dbReference type="NCBI Taxonomy" id="6565"/>
    <lineage>
        <taxon>Eukaryota</taxon>
        <taxon>Metazoa</taxon>
        <taxon>Spiralia</taxon>
        <taxon>Lophotrochozoa</taxon>
        <taxon>Mollusca</taxon>
        <taxon>Bivalvia</taxon>
        <taxon>Autobranchia</taxon>
        <taxon>Pteriomorphia</taxon>
        <taxon>Ostreida</taxon>
        <taxon>Ostreoidea</taxon>
        <taxon>Ostreidae</taxon>
        <taxon>Crassostrea</taxon>
    </lineage>
</organism>
<dbReference type="KEGG" id="cvn:111137873"/>
<dbReference type="SUPFAM" id="SSF46689">
    <property type="entry name" value="Homeodomain-like"/>
    <property type="match status" value="1"/>
</dbReference>
<feature type="domain" description="DDE-1" evidence="2">
    <location>
        <begin position="197"/>
        <end position="334"/>
    </location>
</feature>
<name>A0A8B8EZ61_CRAVI</name>
<evidence type="ECO:0000313" key="5">
    <source>
        <dbReference type="RefSeq" id="XP_022345276.1"/>
    </source>
</evidence>
<dbReference type="PANTHER" id="PTHR19303:SF74">
    <property type="entry name" value="POGO TRANSPOSABLE ELEMENT WITH KRAB DOMAIN"/>
    <property type="match status" value="1"/>
</dbReference>
<proteinExistence type="predicted"/>
<protein>
    <submittedName>
        <fullName evidence="5">Uncharacterized protein LOC111137873</fullName>
    </submittedName>
</protein>
<dbReference type="Gene3D" id="1.10.10.60">
    <property type="entry name" value="Homeodomain-like"/>
    <property type="match status" value="1"/>
</dbReference>
<dbReference type="PANTHER" id="PTHR19303">
    <property type="entry name" value="TRANSPOSON"/>
    <property type="match status" value="1"/>
</dbReference>
<dbReference type="AlphaFoldDB" id="A0A8B8EZ61"/>
<evidence type="ECO:0000259" key="3">
    <source>
        <dbReference type="Pfam" id="PF05225"/>
    </source>
</evidence>
<dbReference type="GO" id="GO:0003677">
    <property type="term" value="F:DNA binding"/>
    <property type="evidence" value="ECO:0007669"/>
    <property type="project" value="InterPro"/>
</dbReference>
<feature type="compositionally biased region" description="Polar residues" evidence="1">
    <location>
        <begin position="428"/>
        <end position="438"/>
    </location>
</feature>
<dbReference type="InterPro" id="IPR009057">
    <property type="entry name" value="Homeodomain-like_sf"/>
</dbReference>
<dbReference type="Pfam" id="PF05225">
    <property type="entry name" value="HTH_psq"/>
    <property type="match status" value="1"/>
</dbReference>
<keyword evidence="4" id="KW-1185">Reference proteome</keyword>
<dbReference type="OrthoDB" id="10043687at2759"/>
<dbReference type="CDD" id="cd15517">
    <property type="entry name" value="PHD_TCF19_like"/>
    <property type="match status" value="1"/>
</dbReference>
<evidence type="ECO:0000256" key="1">
    <source>
        <dbReference type="SAM" id="MobiDB-lite"/>
    </source>
</evidence>
<dbReference type="GO" id="GO:0005634">
    <property type="term" value="C:nucleus"/>
    <property type="evidence" value="ECO:0007669"/>
    <property type="project" value="TreeGrafter"/>
</dbReference>
<evidence type="ECO:0000259" key="2">
    <source>
        <dbReference type="Pfam" id="PF03184"/>
    </source>
</evidence>
<dbReference type="InterPro" id="IPR050863">
    <property type="entry name" value="CenT-Element_Derived"/>
</dbReference>
<dbReference type="GeneID" id="111137873"/>
<dbReference type="Pfam" id="PF03184">
    <property type="entry name" value="DDE_1"/>
    <property type="match status" value="1"/>
</dbReference>